<sequence length="289" mass="31856">MIPIHVGQCGNRMGKALVEELCTDHGIGKEIFSVQNDMLDGRELFFDLSDSGRYIYRGIMADLEPRVLSMIQASEYGGVYNPENVYLASDGGGSGNTYSGGYNKCSEAMKSLMDIVQREAEASDKIESFMLTHSVSGGTGSGMGSRLLESLRDAYPKKMVQTYSVFPVKDESNNVLQTYNAMLAVSQHTLYADMVTVVDNKALSQMGTTFEDMNKVVSEIMNMATAPIRNGSTSCDTFMEQVVELCPFQPVHFIGTGKWWDGEYGRVKQGKAKWGYTGEQDKAEYSGLE</sequence>
<reference evidence="7" key="1">
    <citation type="submission" date="2020-09" db="EMBL/GenBank/DDBJ databases">
        <authorList>
            <person name="Kikuchi T."/>
        </authorList>
    </citation>
    <scope>NUCLEOTIDE SEQUENCE</scope>
    <source>
        <strain evidence="7">SH1</strain>
    </source>
</reference>
<comment type="similarity">
    <text evidence="1 5">Belongs to the tubulin family.</text>
</comment>
<proteinExistence type="inferred from homology"/>
<evidence type="ECO:0000256" key="4">
    <source>
        <dbReference type="ARBA" id="ARBA00023134"/>
    </source>
</evidence>
<dbReference type="PROSITE" id="PS00227">
    <property type="entry name" value="TUBULIN"/>
    <property type="match status" value="1"/>
</dbReference>
<evidence type="ECO:0000313" key="7">
    <source>
        <dbReference type="EMBL" id="CAD5230835.1"/>
    </source>
</evidence>
<dbReference type="EMBL" id="CAJFCW020000006">
    <property type="protein sequence ID" value="CAG9128035.1"/>
    <property type="molecule type" value="Genomic_DNA"/>
</dbReference>
<dbReference type="InterPro" id="IPR000217">
    <property type="entry name" value="Tubulin"/>
</dbReference>
<dbReference type="Proteomes" id="UP000614601">
    <property type="component" value="Unassembled WGS sequence"/>
</dbReference>
<keyword evidence="4 5" id="KW-0342">GTP-binding</keyword>
<dbReference type="SUPFAM" id="SSF52490">
    <property type="entry name" value="Tubulin nucleotide-binding domain-like"/>
    <property type="match status" value="1"/>
</dbReference>
<dbReference type="SMART" id="SM00864">
    <property type="entry name" value="Tubulin"/>
    <property type="match status" value="1"/>
</dbReference>
<protein>
    <recommendedName>
        <fullName evidence="6">Tubulin/FtsZ GTPase domain-containing protein</fullName>
    </recommendedName>
</protein>
<dbReference type="PANTHER" id="PTHR11588">
    <property type="entry name" value="TUBULIN"/>
    <property type="match status" value="1"/>
</dbReference>
<dbReference type="InterPro" id="IPR003008">
    <property type="entry name" value="Tubulin_FtsZ_GTPase"/>
</dbReference>
<evidence type="ECO:0000256" key="5">
    <source>
        <dbReference type="RuleBase" id="RU000352"/>
    </source>
</evidence>
<dbReference type="EMBL" id="CAJFDH010000006">
    <property type="protein sequence ID" value="CAD5230835.1"/>
    <property type="molecule type" value="Genomic_DNA"/>
</dbReference>
<dbReference type="GO" id="GO:0005874">
    <property type="term" value="C:microtubule"/>
    <property type="evidence" value="ECO:0007669"/>
    <property type="project" value="UniProtKB-KW"/>
</dbReference>
<evidence type="ECO:0000256" key="1">
    <source>
        <dbReference type="ARBA" id="ARBA00009636"/>
    </source>
</evidence>
<evidence type="ECO:0000256" key="3">
    <source>
        <dbReference type="ARBA" id="ARBA00022741"/>
    </source>
</evidence>
<feature type="domain" description="Tubulin/FtsZ GTPase" evidence="6">
    <location>
        <begin position="42"/>
        <end position="232"/>
    </location>
</feature>
<keyword evidence="8" id="KW-1185">Reference proteome</keyword>
<dbReference type="InterPro" id="IPR017975">
    <property type="entry name" value="Tubulin_CS"/>
</dbReference>
<comment type="caution">
    <text evidence="7">The sequence shown here is derived from an EMBL/GenBank/DDBJ whole genome shotgun (WGS) entry which is preliminary data.</text>
</comment>
<name>A0A811LUX7_9BILA</name>
<gene>
    <name evidence="7" type="ORF">BOKJ2_LOCUS14340</name>
</gene>
<accession>A0A811LUX7</accession>
<organism evidence="7 8">
    <name type="scientific">Bursaphelenchus okinawaensis</name>
    <dbReference type="NCBI Taxonomy" id="465554"/>
    <lineage>
        <taxon>Eukaryota</taxon>
        <taxon>Metazoa</taxon>
        <taxon>Ecdysozoa</taxon>
        <taxon>Nematoda</taxon>
        <taxon>Chromadorea</taxon>
        <taxon>Rhabditida</taxon>
        <taxon>Tylenchina</taxon>
        <taxon>Tylenchomorpha</taxon>
        <taxon>Aphelenchoidea</taxon>
        <taxon>Aphelenchoididae</taxon>
        <taxon>Bursaphelenchus</taxon>
    </lineage>
</organism>
<dbReference type="GO" id="GO:0005525">
    <property type="term" value="F:GTP binding"/>
    <property type="evidence" value="ECO:0007669"/>
    <property type="project" value="UniProtKB-UniRule"/>
</dbReference>
<dbReference type="PRINTS" id="PR01161">
    <property type="entry name" value="TUBULIN"/>
</dbReference>
<dbReference type="InterPro" id="IPR036525">
    <property type="entry name" value="Tubulin/FtsZ_GTPase_sf"/>
</dbReference>
<dbReference type="Pfam" id="PF00091">
    <property type="entry name" value="Tubulin"/>
    <property type="match status" value="1"/>
</dbReference>
<keyword evidence="3 5" id="KW-0547">Nucleotide-binding</keyword>
<evidence type="ECO:0000259" key="6">
    <source>
        <dbReference type="SMART" id="SM00864"/>
    </source>
</evidence>
<dbReference type="OrthoDB" id="10249382at2759"/>
<keyword evidence="2 5" id="KW-0493">Microtubule</keyword>
<evidence type="ECO:0000313" key="8">
    <source>
        <dbReference type="Proteomes" id="UP000614601"/>
    </source>
</evidence>
<dbReference type="Gene3D" id="3.40.50.1440">
    <property type="entry name" value="Tubulin/FtsZ, GTPase domain"/>
    <property type="match status" value="1"/>
</dbReference>
<dbReference type="AlphaFoldDB" id="A0A811LUX7"/>
<dbReference type="Proteomes" id="UP000783686">
    <property type="component" value="Unassembled WGS sequence"/>
</dbReference>
<dbReference type="GO" id="GO:0007017">
    <property type="term" value="P:microtubule-based process"/>
    <property type="evidence" value="ECO:0007669"/>
    <property type="project" value="InterPro"/>
</dbReference>
<evidence type="ECO:0000256" key="2">
    <source>
        <dbReference type="ARBA" id="ARBA00022701"/>
    </source>
</evidence>